<evidence type="ECO:0000313" key="1">
    <source>
        <dbReference type="EMBL" id="GAA0156812.1"/>
    </source>
</evidence>
<accession>A0AAV3Q0U0</accession>
<name>A0AAV3Q0U0_LITER</name>
<protein>
    <submittedName>
        <fullName evidence="1">Uncharacterized protein</fullName>
    </submittedName>
</protein>
<dbReference type="Proteomes" id="UP001454036">
    <property type="component" value="Unassembled WGS sequence"/>
</dbReference>
<proteinExistence type="predicted"/>
<reference evidence="1 2" key="1">
    <citation type="submission" date="2024-01" db="EMBL/GenBank/DDBJ databases">
        <title>The complete chloroplast genome sequence of Lithospermum erythrorhizon: insights into the phylogenetic relationship among Boraginaceae species and the maternal lineages of purple gromwells.</title>
        <authorList>
            <person name="Okada T."/>
            <person name="Watanabe K."/>
        </authorList>
    </citation>
    <scope>NUCLEOTIDE SEQUENCE [LARGE SCALE GENOMIC DNA]</scope>
</reference>
<sequence length="86" mass="9450">MPPRTRNRRIRQGRAVTQVVGAEESCVPPVGVNINQPNVTCNVQRDSDSDSHHVLVSVNHVQPNQVMPIPDAMGLHVDLRCFAVST</sequence>
<gene>
    <name evidence="1" type="ORF">LIER_14212</name>
</gene>
<keyword evidence="2" id="KW-1185">Reference proteome</keyword>
<dbReference type="AlphaFoldDB" id="A0AAV3Q0U0"/>
<organism evidence="1 2">
    <name type="scientific">Lithospermum erythrorhizon</name>
    <name type="common">Purple gromwell</name>
    <name type="synonym">Lithospermum officinale var. erythrorhizon</name>
    <dbReference type="NCBI Taxonomy" id="34254"/>
    <lineage>
        <taxon>Eukaryota</taxon>
        <taxon>Viridiplantae</taxon>
        <taxon>Streptophyta</taxon>
        <taxon>Embryophyta</taxon>
        <taxon>Tracheophyta</taxon>
        <taxon>Spermatophyta</taxon>
        <taxon>Magnoliopsida</taxon>
        <taxon>eudicotyledons</taxon>
        <taxon>Gunneridae</taxon>
        <taxon>Pentapetalae</taxon>
        <taxon>asterids</taxon>
        <taxon>lamiids</taxon>
        <taxon>Boraginales</taxon>
        <taxon>Boraginaceae</taxon>
        <taxon>Boraginoideae</taxon>
        <taxon>Lithospermeae</taxon>
        <taxon>Lithospermum</taxon>
    </lineage>
</organism>
<evidence type="ECO:0000313" key="2">
    <source>
        <dbReference type="Proteomes" id="UP001454036"/>
    </source>
</evidence>
<comment type="caution">
    <text evidence="1">The sequence shown here is derived from an EMBL/GenBank/DDBJ whole genome shotgun (WGS) entry which is preliminary data.</text>
</comment>
<dbReference type="EMBL" id="BAABME010002952">
    <property type="protein sequence ID" value="GAA0156812.1"/>
    <property type="molecule type" value="Genomic_DNA"/>
</dbReference>